<dbReference type="EMBL" id="RDQH01000329">
    <property type="protein sequence ID" value="RXI04669.1"/>
    <property type="molecule type" value="Genomic_DNA"/>
</dbReference>
<keyword evidence="1" id="KW-0812">Transmembrane</keyword>
<feature type="signal peptide" evidence="2">
    <location>
        <begin position="1"/>
        <end position="26"/>
    </location>
</feature>
<comment type="caution">
    <text evidence="3">The sequence shown here is derived from an EMBL/GenBank/DDBJ whole genome shotgun (WGS) entry which is preliminary data.</text>
</comment>
<protein>
    <recommendedName>
        <fullName evidence="5">Secreted protein</fullName>
    </recommendedName>
</protein>
<dbReference type="Proteomes" id="UP000290289">
    <property type="component" value="Chromosome 3"/>
</dbReference>
<proteinExistence type="predicted"/>
<name>A0A498K8R1_MALDO</name>
<evidence type="ECO:0008006" key="5">
    <source>
        <dbReference type="Google" id="ProtNLM"/>
    </source>
</evidence>
<feature type="chain" id="PRO_5019819328" description="Secreted protein" evidence="2">
    <location>
        <begin position="27"/>
        <end position="105"/>
    </location>
</feature>
<organism evidence="3 4">
    <name type="scientific">Malus domestica</name>
    <name type="common">Apple</name>
    <name type="synonym">Pyrus malus</name>
    <dbReference type="NCBI Taxonomy" id="3750"/>
    <lineage>
        <taxon>Eukaryota</taxon>
        <taxon>Viridiplantae</taxon>
        <taxon>Streptophyta</taxon>
        <taxon>Embryophyta</taxon>
        <taxon>Tracheophyta</taxon>
        <taxon>Spermatophyta</taxon>
        <taxon>Magnoliopsida</taxon>
        <taxon>eudicotyledons</taxon>
        <taxon>Gunneridae</taxon>
        <taxon>Pentapetalae</taxon>
        <taxon>rosids</taxon>
        <taxon>fabids</taxon>
        <taxon>Rosales</taxon>
        <taxon>Rosaceae</taxon>
        <taxon>Amygdaloideae</taxon>
        <taxon>Maleae</taxon>
        <taxon>Malus</taxon>
    </lineage>
</organism>
<evidence type="ECO:0000256" key="2">
    <source>
        <dbReference type="SAM" id="SignalP"/>
    </source>
</evidence>
<accession>A0A498K8R1</accession>
<keyword evidence="4" id="KW-1185">Reference proteome</keyword>
<keyword evidence="2" id="KW-0732">Signal</keyword>
<sequence>MFPTPPLSLCLPLLAVLLVDFHGLLSSGRQNSSSGCLISSIEVAYEVVLGAWNWANHEILLQQWLLLNSRLSFCFFFFLGPRCWLGFGLVCLACLCPFVFGTLII</sequence>
<keyword evidence="1" id="KW-0472">Membrane</keyword>
<gene>
    <name evidence="3" type="ORF">DVH24_038943</name>
</gene>
<evidence type="ECO:0000256" key="1">
    <source>
        <dbReference type="SAM" id="Phobius"/>
    </source>
</evidence>
<keyword evidence="1" id="KW-1133">Transmembrane helix</keyword>
<evidence type="ECO:0000313" key="3">
    <source>
        <dbReference type="EMBL" id="RXI04669.1"/>
    </source>
</evidence>
<reference evidence="3 4" key="1">
    <citation type="submission" date="2018-10" db="EMBL/GenBank/DDBJ databases">
        <title>A high-quality apple genome assembly.</title>
        <authorList>
            <person name="Hu J."/>
        </authorList>
    </citation>
    <scope>NUCLEOTIDE SEQUENCE [LARGE SCALE GENOMIC DNA]</scope>
    <source>
        <strain evidence="4">cv. HFTH1</strain>
        <tissue evidence="3">Young leaf</tissue>
    </source>
</reference>
<feature type="transmembrane region" description="Helical" evidence="1">
    <location>
        <begin position="84"/>
        <end position="104"/>
    </location>
</feature>
<evidence type="ECO:0000313" key="4">
    <source>
        <dbReference type="Proteomes" id="UP000290289"/>
    </source>
</evidence>
<dbReference type="AlphaFoldDB" id="A0A498K8R1"/>